<dbReference type="PROSITE" id="PS50995">
    <property type="entry name" value="HTH_MARR_2"/>
    <property type="match status" value="1"/>
</dbReference>
<evidence type="ECO:0000313" key="2">
    <source>
        <dbReference type="EMBL" id="OXM53974.1"/>
    </source>
</evidence>
<dbReference type="InterPro" id="IPR000835">
    <property type="entry name" value="HTH_MarR-typ"/>
</dbReference>
<dbReference type="SUPFAM" id="SSF46785">
    <property type="entry name" value="Winged helix' DNA-binding domain"/>
    <property type="match status" value="1"/>
</dbReference>
<proteinExistence type="predicted"/>
<dbReference type="OrthoDB" id="3177763at2"/>
<accession>A0A229S5U4</accession>
<dbReference type="Proteomes" id="UP000215223">
    <property type="component" value="Unassembled WGS sequence"/>
</dbReference>
<dbReference type="EMBL" id="NMQT01000072">
    <property type="protein sequence ID" value="OXM53974.1"/>
    <property type="molecule type" value="Genomic_DNA"/>
</dbReference>
<dbReference type="GO" id="GO:0003700">
    <property type="term" value="F:DNA-binding transcription factor activity"/>
    <property type="evidence" value="ECO:0007669"/>
    <property type="project" value="InterPro"/>
</dbReference>
<reference evidence="2 3" key="1">
    <citation type="submission" date="2017-07" db="EMBL/GenBank/DDBJ databases">
        <title>Amycolatopsis thailandensis Genome sequencing and assembly.</title>
        <authorList>
            <person name="Kaur N."/>
            <person name="Mayilraj S."/>
        </authorList>
    </citation>
    <scope>NUCLEOTIDE SEQUENCE [LARGE SCALE GENOMIC DNA]</scope>
    <source>
        <strain evidence="2 3">JCM 16380</strain>
    </source>
</reference>
<name>A0A229S5U4_9PSEU</name>
<organism evidence="2 3">
    <name type="scientific">Amycolatopsis thailandensis</name>
    <dbReference type="NCBI Taxonomy" id="589330"/>
    <lineage>
        <taxon>Bacteria</taxon>
        <taxon>Bacillati</taxon>
        <taxon>Actinomycetota</taxon>
        <taxon>Actinomycetes</taxon>
        <taxon>Pseudonocardiales</taxon>
        <taxon>Pseudonocardiaceae</taxon>
        <taxon>Amycolatopsis</taxon>
    </lineage>
</organism>
<dbReference type="GO" id="GO:0006950">
    <property type="term" value="P:response to stress"/>
    <property type="evidence" value="ECO:0007669"/>
    <property type="project" value="TreeGrafter"/>
</dbReference>
<dbReference type="PANTHER" id="PTHR33164">
    <property type="entry name" value="TRANSCRIPTIONAL REGULATOR, MARR FAMILY"/>
    <property type="match status" value="1"/>
</dbReference>
<dbReference type="RefSeq" id="WP_093935443.1">
    <property type="nucleotide sequence ID" value="NZ_NMQT01000072.1"/>
</dbReference>
<sequence>MPVEPATRIAYLLRMLSSTLNQQIERALRPLDLTQAQLAALAQLAISAPDRLSSAELGRRAGVTPQAMWSAISNLEHRGLVRRSPHPTHGRVLENAITEVGVSVLEQAQELTAPVDAHAMATLTEAEQRQFRSLLLKTMTGLGIPHPDPRRG</sequence>
<dbReference type="SMART" id="SM00347">
    <property type="entry name" value="HTH_MARR"/>
    <property type="match status" value="1"/>
</dbReference>
<dbReference type="Gene3D" id="1.10.10.10">
    <property type="entry name" value="Winged helix-like DNA-binding domain superfamily/Winged helix DNA-binding domain"/>
    <property type="match status" value="1"/>
</dbReference>
<keyword evidence="3" id="KW-1185">Reference proteome</keyword>
<dbReference type="AlphaFoldDB" id="A0A229S5U4"/>
<evidence type="ECO:0000259" key="1">
    <source>
        <dbReference type="PROSITE" id="PS50995"/>
    </source>
</evidence>
<dbReference type="Pfam" id="PF12802">
    <property type="entry name" value="MarR_2"/>
    <property type="match status" value="1"/>
</dbReference>
<evidence type="ECO:0000313" key="3">
    <source>
        <dbReference type="Proteomes" id="UP000215223"/>
    </source>
</evidence>
<dbReference type="InterPro" id="IPR036388">
    <property type="entry name" value="WH-like_DNA-bd_sf"/>
</dbReference>
<comment type="caution">
    <text evidence="2">The sequence shown here is derived from an EMBL/GenBank/DDBJ whole genome shotgun (WGS) entry which is preliminary data.</text>
</comment>
<dbReference type="InterPro" id="IPR036390">
    <property type="entry name" value="WH_DNA-bd_sf"/>
</dbReference>
<protein>
    <submittedName>
        <fullName evidence="2">MarR family transcriptional regulator</fullName>
    </submittedName>
</protein>
<dbReference type="PANTHER" id="PTHR33164:SF43">
    <property type="entry name" value="HTH-TYPE TRANSCRIPTIONAL REPRESSOR YETL"/>
    <property type="match status" value="1"/>
</dbReference>
<feature type="domain" description="HTH marR-type" evidence="1">
    <location>
        <begin position="6"/>
        <end position="140"/>
    </location>
</feature>
<gene>
    <name evidence="2" type="ORF">CFP71_20280</name>
</gene>
<dbReference type="InterPro" id="IPR039422">
    <property type="entry name" value="MarR/SlyA-like"/>
</dbReference>